<gene>
    <name evidence="1" type="ORF">IAY_04132</name>
</gene>
<accession>A0ABC9SR28</accession>
<dbReference type="Proteomes" id="UP000014060">
    <property type="component" value="Unassembled WGS sequence"/>
</dbReference>
<sequence length="96" mass="11632">MSIQYPYNNHYQTPQIPNYLTAQNQFDINTNNAPVYDNRQDCLPERPPRRSPEGFRWVPIYSHFYWDGHQWHSVKVKKPYWGLIDEEHPCDPHSPY</sequence>
<comment type="caution">
    <text evidence="1">The sequence shown here is derived from an EMBL/GenBank/DDBJ whole genome shotgun (WGS) entry which is preliminary data.</text>
</comment>
<protein>
    <recommendedName>
        <fullName evidence="3">Spore coat protein JA</fullName>
    </recommendedName>
</protein>
<evidence type="ECO:0000313" key="2">
    <source>
        <dbReference type="Proteomes" id="UP000014060"/>
    </source>
</evidence>
<proteinExistence type="predicted"/>
<dbReference type="RefSeq" id="WP_000027505.1">
    <property type="nucleotide sequence ID" value="NZ_KB976012.1"/>
</dbReference>
<dbReference type="EMBL" id="AHCJ01000080">
    <property type="protein sequence ID" value="EOQ58123.1"/>
    <property type="molecule type" value="Genomic_DNA"/>
</dbReference>
<dbReference type="AlphaFoldDB" id="A0ABC9SR28"/>
<evidence type="ECO:0000313" key="1">
    <source>
        <dbReference type="EMBL" id="EOQ58123.1"/>
    </source>
</evidence>
<organism evidence="1 2">
    <name type="scientific">Bacillus cereus TIAC219</name>
    <dbReference type="NCBI Taxonomy" id="718222"/>
    <lineage>
        <taxon>Bacteria</taxon>
        <taxon>Bacillati</taxon>
        <taxon>Bacillota</taxon>
        <taxon>Bacilli</taxon>
        <taxon>Bacillales</taxon>
        <taxon>Bacillaceae</taxon>
        <taxon>Bacillus</taxon>
        <taxon>Bacillus cereus group</taxon>
    </lineage>
</organism>
<name>A0ABC9SR28_BACCE</name>
<reference evidence="1 2" key="1">
    <citation type="submission" date="2013-01" db="EMBL/GenBank/DDBJ databases">
        <title>The Genome Sequence of Bacillus cereus TIAC219.</title>
        <authorList>
            <consortium name="The Broad Institute Genome Sequencing Platform"/>
            <consortium name="The Broad Institute Genome Sequencing Center for Infectious Disease"/>
            <person name="Feldgarden M."/>
            <person name="Van der Auwera G.A."/>
            <person name="Mahillon J."/>
            <person name="Duprez V."/>
            <person name="Timmery S."/>
            <person name="Mattelet C."/>
            <person name="Dierick K."/>
            <person name="Sun M."/>
            <person name="Yu Z."/>
            <person name="Zhu L."/>
            <person name="Hu X."/>
            <person name="Shank E.B."/>
            <person name="Swiecicka I."/>
            <person name="Hansen B.M."/>
            <person name="Andrup L."/>
            <person name="Walker B."/>
            <person name="Young S.K."/>
            <person name="Zeng Q."/>
            <person name="Gargeya S."/>
            <person name="Fitzgerald M."/>
            <person name="Haas B."/>
            <person name="Abouelleil A."/>
            <person name="Alvarado L."/>
            <person name="Arachchi H.M."/>
            <person name="Berlin A.M."/>
            <person name="Chapman S.B."/>
            <person name="Dewar J."/>
            <person name="Goldberg J."/>
            <person name="Griggs A."/>
            <person name="Gujja S."/>
            <person name="Hansen M."/>
            <person name="Howarth C."/>
            <person name="Imamovic A."/>
            <person name="Larimer J."/>
            <person name="McCowan C."/>
            <person name="Murphy C."/>
            <person name="Neiman D."/>
            <person name="Pearson M."/>
            <person name="Priest M."/>
            <person name="Roberts A."/>
            <person name="Saif S."/>
            <person name="Shea T."/>
            <person name="Sisk P."/>
            <person name="Sykes S."/>
            <person name="Wortman J."/>
            <person name="Nusbaum C."/>
            <person name="Birren B."/>
        </authorList>
    </citation>
    <scope>NUCLEOTIDE SEQUENCE [LARGE SCALE GENOMIC DNA]</scope>
    <source>
        <strain evidence="1 2">TIAC219</strain>
    </source>
</reference>
<evidence type="ECO:0008006" key="3">
    <source>
        <dbReference type="Google" id="ProtNLM"/>
    </source>
</evidence>